<reference evidence="1 2" key="1">
    <citation type="submission" date="2024-02" db="EMBL/GenBank/DDBJ databases">
        <authorList>
            <person name="Chen Y."/>
            <person name="Shah S."/>
            <person name="Dougan E. K."/>
            <person name="Thang M."/>
            <person name="Chan C."/>
        </authorList>
    </citation>
    <scope>NUCLEOTIDE SEQUENCE [LARGE SCALE GENOMIC DNA]</scope>
</reference>
<feature type="non-terminal residue" evidence="1">
    <location>
        <position position="450"/>
    </location>
</feature>
<gene>
    <name evidence="1" type="ORF">SCF082_LOCUS18905</name>
</gene>
<comment type="caution">
    <text evidence="1">The sequence shown here is derived from an EMBL/GenBank/DDBJ whole genome shotgun (WGS) entry which is preliminary data.</text>
</comment>
<organism evidence="1 2">
    <name type="scientific">Durusdinium trenchii</name>
    <dbReference type="NCBI Taxonomy" id="1381693"/>
    <lineage>
        <taxon>Eukaryota</taxon>
        <taxon>Sar</taxon>
        <taxon>Alveolata</taxon>
        <taxon>Dinophyceae</taxon>
        <taxon>Suessiales</taxon>
        <taxon>Symbiodiniaceae</taxon>
        <taxon>Durusdinium</taxon>
    </lineage>
</organism>
<protein>
    <submittedName>
        <fullName evidence="1">Uncharacterized protein</fullName>
    </submittedName>
</protein>
<sequence>MMEEGKEQPLAAWLKIEAKLMDVGLAWKAWLPPDAFLIHPSNRSGSLLNPYDIHKKGAFLLQVGLDPSALQGSTAFELSPKPDKRHEQVQFTKKHVASSKYFPDVNGKERYLTVKPELQDQHHKLEANWLCARDANLKALLKGFDWTVISSIVEDELPTLPQFAQRAKNSSNAVFKSQTELELCSEVLVAHQETGEECVGLAKRLALDPKLSNLAPILGEWCSKFAGGKDGPLLKFLQQMSIDFGSGTACGFEFWESVTKTNLGTSSSFPFVRASLLVANLTTQKVVDGCGRLCVAADVMKLKKVKELEELEDMLAKGREKVHSQLGSDADRYKMFGRLCLRCILFILKKKGRESQVWNSLDEIYQKFLEGPVRPLKKIGDIKVGTLVRHSLHKSSLFEVASIGKDGLELAYAGFWEQGQDNIKDLFPTYNLVHVQKRCQVWLSLFDLYN</sequence>
<dbReference type="Proteomes" id="UP001642464">
    <property type="component" value="Unassembled WGS sequence"/>
</dbReference>
<keyword evidence="2" id="KW-1185">Reference proteome</keyword>
<evidence type="ECO:0000313" key="1">
    <source>
        <dbReference type="EMBL" id="CAK9029696.1"/>
    </source>
</evidence>
<accession>A0ABP0KS45</accession>
<dbReference type="EMBL" id="CAXAMM010012768">
    <property type="protein sequence ID" value="CAK9029696.1"/>
    <property type="molecule type" value="Genomic_DNA"/>
</dbReference>
<feature type="non-terminal residue" evidence="1">
    <location>
        <position position="1"/>
    </location>
</feature>
<name>A0ABP0KS45_9DINO</name>
<proteinExistence type="predicted"/>
<evidence type="ECO:0000313" key="2">
    <source>
        <dbReference type="Proteomes" id="UP001642464"/>
    </source>
</evidence>